<feature type="domain" description="HTH marR-type" evidence="1">
    <location>
        <begin position="4"/>
        <end position="127"/>
    </location>
</feature>
<dbReference type="EMBL" id="PYMO01000048">
    <property type="protein sequence ID" value="PSU17683.1"/>
    <property type="molecule type" value="Genomic_DNA"/>
</dbReference>
<feature type="non-terminal residue" evidence="2">
    <location>
        <position position="127"/>
    </location>
</feature>
<dbReference type="InterPro" id="IPR039422">
    <property type="entry name" value="MarR/SlyA-like"/>
</dbReference>
<name>A0ABX5FZC2_PHOPO</name>
<reference evidence="2 3" key="1">
    <citation type="submission" date="2018-03" db="EMBL/GenBank/DDBJ databases">
        <title>Whole genome sequencing of Histamine producing bacteria.</title>
        <authorList>
            <person name="Butler K."/>
        </authorList>
    </citation>
    <scope>NUCLEOTIDE SEQUENCE [LARGE SCALE GENOMIC DNA]</scope>
    <source>
        <strain evidence="2 3">FS-6.2</strain>
    </source>
</reference>
<dbReference type="SUPFAM" id="SSF46785">
    <property type="entry name" value="Winged helix' DNA-binding domain"/>
    <property type="match status" value="1"/>
</dbReference>
<keyword evidence="3" id="KW-1185">Reference proteome</keyword>
<accession>A0ABX5FZC2</accession>
<proteinExistence type="predicted"/>
<dbReference type="SMART" id="SM00347">
    <property type="entry name" value="HTH_MARR"/>
    <property type="match status" value="1"/>
</dbReference>
<gene>
    <name evidence="2" type="ORF">CTM96_21685</name>
</gene>
<evidence type="ECO:0000313" key="3">
    <source>
        <dbReference type="Proteomes" id="UP000241405"/>
    </source>
</evidence>
<evidence type="ECO:0000313" key="2">
    <source>
        <dbReference type="EMBL" id="PSU17683.1"/>
    </source>
</evidence>
<protein>
    <submittedName>
        <fullName evidence="2">MarR family transcriptional regulator</fullName>
    </submittedName>
</protein>
<dbReference type="Proteomes" id="UP000241405">
    <property type="component" value="Unassembled WGS sequence"/>
</dbReference>
<dbReference type="Gene3D" id="1.10.10.10">
    <property type="entry name" value="Winged helix-like DNA-binding domain superfamily/Winged helix DNA-binding domain"/>
    <property type="match status" value="1"/>
</dbReference>
<evidence type="ECO:0000259" key="1">
    <source>
        <dbReference type="PROSITE" id="PS50995"/>
    </source>
</evidence>
<dbReference type="InterPro" id="IPR000835">
    <property type="entry name" value="HTH_MarR-typ"/>
</dbReference>
<comment type="caution">
    <text evidence="2">The sequence shown here is derived from an EMBL/GenBank/DDBJ whole genome shotgun (WGS) entry which is preliminary data.</text>
</comment>
<sequence length="127" mass="13877">MTNDNYLKNLLGAFATTIASNIEMEVAELDGRSLSHEAALVAINNHPNDGIEMLSKVLGLTHSGSVRLVNNLVHDGFVDRHRSKIDARAVVLCVTDAGRDRANKILLAREKITSSVLDTLGENEKER</sequence>
<dbReference type="InterPro" id="IPR036388">
    <property type="entry name" value="WH-like_DNA-bd_sf"/>
</dbReference>
<dbReference type="RefSeq" id="WP_107305834.1">
    <property type="nucleotide sequence ID" value="NZ_PYMO01000048.1"/>
</dbReference>
<dbReference type="PROSITE" id="PS50995">
    <property type="entry name" value="HTH_MARR_2"/>
    <property type="match status" value="1"/>
</dbReference>
<dbReference type="PANTHER" id="PTHR33164">
    <property type="entry name" value="TRANSCRIPTIONAL REGULATOR, MARR FAMILY"/>
    <property type="match status" value="1"/>
</dbReference>
<organism evidence="2 3">
    <name type="scientific">Photobacterium phosphoreum</name>
    <dbReference type="NCBI Taxonomy" id="659"/>
    <lineage>
        <taxon>Bacteria</taxon>
        <taxon>Pseudomonadati</taxon>
        <taxon>Pseudomonadota</taxon>
        <taxon>Gammaproteobacteria</taxon>
        <taxon>Vibrionales</taxon>
        <taxon>Vibrionaceae</taxon>
        <taxon>Photobacterium</taxon>
    </lineage>
</organism>
<dbReference type="InterPro" id="IPR036390">
    <property type="entry name" value="WH_DNA-bd_sf"/>
</dbReference>
<dbReference type="PANTHER" id="PTHR33164:SF57">
    <property type="entry name" value="MARR-FAMILY TRANSCRIPTIONAL REGULATOR"/>
    <property type="match status" value="1"/>
</dbReference>